<dbReference type="OrthoDB" id="7203409at2"/>
<dbReference type="CDD" id="cd03192">
    <property type="entry name" value="GST_C_Sigma_like"/>
    <property type="match status" value="1"/>
</dbReference>
<accession>A0A3A1WKW3</accession>
<evidence type="ECO:0000259" key="1">
    <source>
        <dbReference type="PROSITE" id="PS50405"/>
    </source>
</evidence>
<sequence length="243" mass="27206">MTERFDLYYWPGLQGRGEFPRLVLEAAEASYRDMGRLAESDGGGVPAMMRILRTGLHGRIPFAPPFLVQGERLVAQAAEISAWLGERLGLAPDREDDRLFARTIALTTADLVAEAHDTHHPVAAGLFYEDQKPEALRRAEAFRRERMPKFLGWYERLLAANPSGVLAGGRLAHADLGLFQVVEGLRYAFPRRMAVLEGDHPRLVALCERVAAHPPVARYLASSRRIAFNEDGVFRRYPELDGD</sequence>
<reference evidence="3" key="1">
    <citation type="submission" date="2018-09" db="EMBL/GenBank/DDBJ databases">
        <authorList>
            <person name="Tuo L."/>
        </authorList>
    </citation>
    <scope>NUCLEOTIDE SEQUENCE [LARGE SCALE GENOMIC DNA]</scope>
    <source>
        <strain evidence="3">M2BS4Y-1</strain>
    </source>
</reference>
<proteinExistence type="predicted"/>
<dbReference type="InterPro" id="IPR004046">
    <property type="entry name" value="GST_C"/>
</dbReference>
<organism evidence="2 3">
    <name type="scientific">Aureimonas flava</name>
    <dbReference type="NCBI Taxonomy" id="2320271"/>
    <lineage>
        <taxon>Bacteria</taxon>
        <taxon>Pseudomonadati</taxon>
        <taxon>Pseudomonadota</taxon>
        <taxon>Alphaproteobacteria</taxon>
        <taxon>Hyphomicrobiales</taxon>
        <taxon>Aurantimonadaceae</taxon>
        <taxon>Aureimonas</taxon>
    </lineage>
</organism>
<dbReference type="Pfam" id="PF14497">
    <property type="entry name" value="GST_C_3"/>
    <property type="match status" value="1"/>
</dbReference>
<dbReference type="AlphaFoldDB" id="A0A3A1WKW3"/>
<dbReference type="EMBL" id="QYRN01000005">
    <property type="protein sequence ID" value="RIY00889.1"/>
    <property type="molecule type" value="Genomic_DNA"/>
</dbReference>
<protein>
    <submittedName>
        <fullName evidence="2">Glutathione S-transferase</fullName>
    </submittedName>
</protein>
<dbReference type="PANTHER" id="PTHR11571">
    <property type="entry name" value="GLUTATHIONE S-TRANSFERASE"/>
    <property type="match status" value="1"/>
</dbReference>
<dbReference type="InterPro" id="IPR010987">
    <property type="entry name" value="Glutathione-S-Trfase_C-like"/>
</dbReference>
<evidence type="ECO:0000313" key="2">
    <source>
        <dbReference type="EMBL" id="RIY00889.1"/>
    </source>
</evidence>
<gene>
    <name evidence="2" type="ORF">D3218_10830</name>
</gene>
<keyword evidence="3" id="KW-1185">Reference proteome</keyword>
<dbReference type="Gene3D" id="3.40.30.10">
    <property type="entry name" value="Glutaredoxin"/>
    <property type="match status" value="1"/>
</dbReference>
<dbReference type="GO" id="GO:0004364">
    <property type="term" value="F:glutathione transferase activity"/>
    <property type="evidence" value="ECO:0007669"/>
    <property type="project" value="TreeGrafter"/>
</dbReference>
<dbReference type="Proteomes" id="UP000265750">
    <property type="component" value="Unassembled WGS sequence"/>
</dbReference>
<dbReference type="RefSeq" id="WP_119540091.1">
    <property type="nucleotide sequence ID" value="NZ_QYRN01000005.1"/>
</dbReference>
<dbReference type="InterPro" id="IPR036249">
    <property type="entry name" value="Thioredoxin-like_sf"/>
</dbReference>
<dbReference type="InterPro" id="IPR036282">
    <property type="entry name" value="Glutathione-S-Trfase_C_sf"/>
</dbReference>
<dbReference type="SUPFAM" id="SSF47616">
    <property type="entry name" value="GST C-terminal domain-like"/>
    <property type="match status" value="1"/>
</dbReference>
<keyword evidence="2" id="KW-0808">Transferase</keyword>
<name>A0A3A1WKW3_9HYPH</name>
<dbReference type="PROSITE" id="PS50405">
    <property type="entry name" value="GST_CTER"/>
    <property type="match status" value="1"/>
</dbReference>
<comment type="caution">
    <text evidence="2">The sequence shown here is derived from an EMBL/GenBank/DDBJ whole genome shotgun (WGS) entry which is preliminary data.</text>
</comment>
<feature type="domain" description="GST C-terminal" evidence="1">
    <location>
        <begin position="94"/>
        <end position="240"/>
    </location>
</feature>
<dbReference type="InterPro" id="IPR050213">
    <property type="entry name" value="GST_superfamily"/>
</dbReference>
<evidence type="ECO:0000313" key="3">
    <source>
        <dbReference type="Proteomes" id="UP000265750"/>
    </source>
</evidence>
<dbReference type="Gene3D" id="1.20.1050.10">
    <property type="match status" value="1"/>
</dbReference>
<dbReference type="GO" id="GO:0006749">
    <property type="term" value="P:glutathione metabolic process"/>
    <property type="evidence" value="ECO:0007669"/>
    <property type="project" value="TreeGrafter"/>
</dbReference>
<dbReference type="PANTHER" id="PTHR11571:SF263">
    <property type="entry name" value="GLUTATHIONE S-TRANSFERASE"/>
    <property type="match status" value="1"/>
</dbReference>
<dbReference type="SUPFAM" id="SSF52833">
    <property type="entry name" value="Thioredoxin-like"/>
    <property type="match status" value="1"/>
</dbReference>